<dbReference type="Gene3D" id="3.40.50.720">
    <property type="entry name" value="NAD(P)-binding Rossmann-like Domain"/>
    <property type="match status" value="1"/>
</dbReference>
<dbReference type="STRING" id="640512.BC1003_5819"/>
<dbReference type="InterPro" id="IPR008030">
    <property type="entry name" value="NmrA-like"/>
</dbReference>
<dbReference type="Pfam" id="PF05368">
    <property type="entry name" value="NmrA"/>
    <property type="match status" value="1"/>
</dbReference>
<sequence>MFVIFGANGNNVGKACATALRRAGHDVRAVLRSPAHAAPLAEIGCDIAIADLRDRASMARALDGARAVQILCPVPRDHADPAREMRSTIDASVDALRANLPEHVLALSDYGAEHASGTGITTLFHYLETRVGTLDTRLTFLRAAEHMHNWARVLPVALSTGALPSLHHPLDKRFPTVAAQDVGALAAHLLLDAKPPQHAPRVVSIESEERVSVVDVARTIGELAGRSITAQAVPREQWAAMLERAGLGEAHARLIIDLYDAHNAGRIDVEANVSERRTGPTTLAHALAVLVRGGADGAKRANGASGQPGAHQRGGSR</sequence>
<gene>
    <name evidence="3" type="ordered locus">BC1003_5819</name>
</gene>
<dbReference type="Gene3D" id="3.90.25.10">
    <property type="entry name" value="UDP-galactose 4-epimerase, domain 1"/>
    <property type="match status" value="1"/>
</dbReference>
<protein>
    <submittedName>
        <fullName evidence="3">Ketopantoate reductase ApbA/PanE domain protein</fullName>
    </submittedName>
</protein>
<dbReference type="eggNOG" id="COG0702">
    <property type="taxonomic scope" value="Bacteria"/>
</dbReference>
<dbReference type="InterPro" id="IPR036291">
    <property type="entry name" value="NAD(P)-bd_dom_sf"/>
</dbReference>
<dbReference type="PANTHER" id="PTHR43162">
    <property type="match status" value="1"/>
</dbReference>
<dbReference type="InterPro" id="IPR051604">
    <property type="entry name" value="Ergot_Alk_Oxidoreductase"/>
</dbReference>
<dbReference type="KEGG" id="bgf:BC1003_5819"/>
<evidence type="ECO:0000256" key="1">
    <source>
        <dbReference type="SAM" id="MobiDB-lite"/>
    </source>
</evidence>
<dbReference type="SUPFAM" id="SSF51735">
    <property type="entry name" value="NAD(P)-binding Rossmann-fold domains"/>
    <property type="match status" value="1"/>
</dbReference>
<feature type="region of interest" description="Disordered" evidence="1">
    <location>
        <begin position="297"/>
        <end position="317"/>
    </location>
</feature>
<feature type="domain" description="NmrA-like" evidence="2">
    <location>
        <begin position="3"/>
        <end position="249"/>
    </location>
</feature>
<accession>E1TGY7</accession>
<dbReference type="AlphaFoldDB" id="E1TGY7"/>
<name>E1TGY7_BURSG</name>
<dbReference type="HOGENOM" id="CLU_007383_10_5_4"/>
<dbReference type="EMBL" id="CP002218">
    <property type="protein sequence ID" value="ADN61730.1"/>
    <property type="molecule type" value="Genomic_DNA"/>
</dbReference>
<reference evidence="3" key="1">
    <citation type="submission" date="2010-09" db="EMBL/GenBank/DDBJ databases">
        <title>Complete sequence of chromosome2 of Burkholderia sp. CCGE1003.</title>
        <authorList>
            <consortium name="US DOE Joint Genome Institute"/>
            <person name="Lucas S."/>
            <person name="Copeland A."/>
            <person name="Lapidus A."/>
            <person name="Cheng J.-F."/>
            <person name="Bruce D."/>
            <person name="Goodwin L."/>
            <person name="Pitluck S."/>
            <person name="Daligault H."/>
            <person name="Davenport K."/>
            <person name="Detter J.C."/>
            <person name="Han C."/>
            <person name="Tapia R."/>
            <person name="Land M."/>
            <person name="Hauser L."/>
            <person name="Jeffries C."/>
            <person name="Kyrpides N."/>
            <person name="Ivanova N."/>
            <person name="Ovchinnikova G."/>
            <person name="Martinez-Romero E."/>
            <person name="Rogel M.A."/>
            <person name="Auchtung J."/>
            <person name="Tiedje J.M."/>
            <person name="Woyke T."/>
        </authorList>
    </citation>
    <scope>NUCLEOTIDE SEQUENCE</scope>
    <source>
        <strain evidence="3">CCGE1003</strain>
    </source>
</reference>
<organism evidence="3">
    <name type="scientific">Burkholderia sp. (strain CCGE1003)</name>
    <dbReference type="NCBI Taxonomy" id="640512"/>
    <lineage>
        <taxon>Bacteria</taxon>
        <taxon>Pseudomonadati</taxon>
        <taxon>Pseudomonadota</taxon>
        <taxon>Betaproteobacteria</taxon>
        <taxon>Burkholderiales</taxon>
        <taxon>Burkholderiaceae</taxon>
        <taxon>Burkholderia</taxon>
    </lineage>
</organism>
<dbReference type="PANTHER" id="PTHR43162:SF1">
    <property type="entry name" value="PRESTALK A DIFFERENTIATION PROTEIN A"/>
    <property type="match status" value="1"/>
</dbReference>
<evidence type="ECO:0000313" key="3">
    <source>
        <dbReference type="EMBL" id="ADN61730.1"/>
    </source>
</evidence>
<proteinExistence type="predicted"/>
<dbReference type="OrthoDB" id="8945220at2"/>
<evidence type="ECO:0000259" key="2">
    <source>
        <dbReference type="Pfam" id="PF05368"/>
    </source>
</evidence>